<feature type="compositionally biased region" description="Polar residues" evidence="10">
    <location>
        <begin position="518"/>
        <end position="530"/>
    </location>
</feature>
<evidence type="ECO:0000256" key="10">
    <source>
        <dbReference type="SAM" id="MobiDB-lite"/>
    </source>
</evidence>
<comment type="subcellular location">
    <subcellularLocation>
        <location evidence="2">Cytoplasm</location>
    </subcellularLocation>
    <subcellularLocation>
        <location evidence="1">Nucleus</location>
    </subcellularLocation>
</comment>
<evidence type="ECO:0000256" key="9">
    <source>
        <dbReference type="ARBA" id="ARBA00023242"/>
    </source>
</evidence>
<keyword evidence="5" id="KW-0597">Phosphoprotein</keyword>
<dbReference type="InterPro" id="IPR040221">
    <property type="entry name" value="CDCA7/CDA7L"/>
</dbReference>
<dbReference type="EMBL" id="CP110437">
    <property type="protein sequence ID" value="WAQ92727.1"/>
    <property type="molecule type" value="Genomic_DNA"/>
</dbReference>
<feature type="compositionally biased region" description="Polar residues" evidence="10">
    <location>
        <begin position="399"/>
        <end position="408"/>
    </location>
</feature>
<keyword evidence="9" id="KW-0539">Nucleus</keyword>
<feature type="region of interest" description="Disordered" evidence="10">
    <location>
        <begin position="506"/>
        <end position="534"/>
    </location>
</feature>
<evidence type="ECO:0000256" key="1">
    <source>
        <dbReference type="ARBA" id="ARBA00004123"/>
    </source>
</evidence>
<evidence type="ECO:0000256" key="3">
    <source>
        <dbReference type="ARBA" id="ARBA00022490"/>
    </source>
</evidence>
<reference evidence="12" key="1">
    <citation type="submission" date="2022-10" db="EMBL/GenBank/DDBJ databases">
        <title>Puccinia triticina Genome sequencing and assembly.</title>
        <authorList>
            <person name="Li C."/>
        </authorList>
    </citation>
    <scope>NUCLEOTIDE SEQUENCE</scope>
    <source>
        <strain evidence="12">Pt15</strain>
    </source>
</reference>
<feature type="compositionally biased region" description="Basic and acidic residues" evidence="10">
    <location>
        <begin position="387"/>
        <end position="396"/>
    </location>
</feature>
<proteinExistence type="predicted"/>
<evidence type="ECO:0000313" key="13">
    <source>
        <dbReference type="Proteomes" id="UP001164743"/>
    </source>
</evidence>
<keyword evidence="4" id="KW-1017">Isopeptide bond</keyword>
<dbReference type="InterPro" id="IPR018866">
    <property type="entry name" value="Znf-4CXXC_R1"/>
</dbReference>
<keyword evidence="3" id="KW-0963">Cytoplasm</keyword>
<keyword evidence="7" id="KW-0805">Transcription regulation</keyword>
<keyword evidence="6" id="KW-0832">Ubl conjugation</keyword>
<dbReference type="PANTHER" id="PTHR31169:SF8">
    <property type="entry name" value="ZINC-FINGER DOMAIN OF MONOAMINE-OXIDASE A REPRESSOR R1 PROTEIN"/>
    <property type="match status" value="1"/>
</dbReference>
<evidence type="ECO:0000313" key="12">
    <source>
        <dbReference type="EMBL" id="WAQ92727.1"/>
    </source>
</evidence>
<feature type="region of interest" description="Disordered" evidence="10">
    <location>
        <begin position="387"/>
        <end position="414"/>
    </location>
</feature>
<dbReference type="RefSeq" id="XP_053028282.1">
    <property type="nucleotide sequence ID" value="XM_053164301.1"/>
</dbReference>
<protein>
    <recommendedName>
        <fullName evidence="11">Zinc-finger domain-containing protein</fullName>
    </recommendedName>
</protein>
<feature type="region of interest" description="Disordered" evidence="10">
    <location>
        <begin position="427"/>
        <end position="472"/>
    </location>
</feature>
<dbReference type="Pfam" id="PF10497">
    <property type="entry name" value="zf-4CXXC_R1"/>
    <property type="match status" value="1"/>
</dbReference>
<gene>
    <name evidence="12" type="ORF">PtA15_17A209</name>
</gene>
<evidence type="ECO:0000256" key="4">
    <source>
        <dbReference type="ARBA" id="ARBA00022499"/>
    </source>
</evidence>
<evidence type="ECO:0000256" key="8">
    <source>
        <dbReference type="ARBA" id="ARBA00023163"/>
    </source>
</evidence>
<feature type="region of interest" description="Disordered" evidence="10">
    <location>
        <begin position="229"/>
        <end position="276"/>
    </location>
</feature>
<dbReference type="GeneID" id="77805196"/>
<evidence type="ECO:0000256" key="6">
    <source>
        <dbReference type="ARBA" id="ARBA00022843"/>
    </source>
</evidence>
<keyword evidence="8" id="KW-0804">Transcription</keyword>
<evidence type="ECO:0000256" key="5">
    <source>
        <dbReference type="ARBA" id="ARBA00022553"/>
    </source>
</evidence>
<feature type="domain" description="Zinc-finger" evidence="11">
    <location>
        <begin position="307"/>
        <end position="388"/>
    </location>
</feature>
<dbReference type="Proteomes" id="UP001164743">
    <property type="component" value="Chromosome 17A"/>
</dbReference>
<evidence type="ECO:0000256" key="7">
    <source>
        <dbReference type="ARBA" id="ARBA00023015"/>
    </source>
</evidence>
<accession>A0ABY7DCP3</accession>
<organism evidence="12 13">
    <name type="scientific">Puccinia triticina</name>
    <dbReference type="NCBI Taxonomy" id="208348"/>
    <lineage>
        <taxon>Eukaryota</taxon>
        <taxon>Fungi</taxon>
        <taxon>Dikarya</taxon>
        <taxon>Basidiomycota</taxon>
        <taxon>Pucciniomycotina</taxon>
        <taxon>Pucciniomycetes</taxon>
        <taxon>Pucciniales</taxon>
        <taxon>Pucciniaceae</taxon>
        <taxon>Puccinia</taxon>
    </lineage>
</organism>
<keyword evidence="13" id="KW-1185">Reference proteome</keyword>
<evidence type="ECO:0000256" key="2">
    <source>
        <dbReference type="ARBA" id="ARBA00004496"/>
    </source>
</evidence>
<feature type="compositionally biased region" description="Polar residues" evidence="10">
    <location>
        <begin position="235"/>
        <end position="254"/>
    </location>
</feature>
<dbReference type="PANTHER" id="PTHR31169">
    <property type="entry name" value="OS05G0300700 PROTEIN"/>
    <property type="match status" value="1"/>
</dbReference>
<evidence type="ECO:0000259" key="11">
    <source>
        <dbReference type="Pfam" id="PF10497"/>
    </source>
</evidence>
<feature type="compositionally biased region" description="Basic and acidic residues" evidence="10">
    <location>
        <begin position="566"/>
        <end position="576"/>
    </location>
</feature>
<name>A0ABY7DCP3_9BASI</name>
<sequence>MRRQTYAVCKSIFFPEEPLVFFPKALNLDAIGAPEAQIPNESYKRFCGILLLLIKPHMTQKNKWAYAVNKAIFLGTNPNIFHPGLNALKKKINFACGSLKVCSRFQEAFESGTPTFKLKFLVPAAFLGHWSTTAQHFLPRYPSLAKTCLIPASKPLVSTNPEADEKAVTSVDSPVAMLPRRSSNRSSSPNIFALYETAAAARDEALESYALHSDDQDTPPNMPGAFTSAPAPNFPLSNIRPTDPSGNNSRNIKGQTPGDDQGIETTAPVNGEKKFGIDSSARRTSCRWNIANLQPPATEPDETGQYESSTCHQCRVKTTRPKMICDQSQDPNCFSRVCDHCLVNRAVYDGVPELQPPIFEFVPGGKMLCVKCRGICPCATCRRQRGEKEENRRGRPDNALSSLQGLKSQSREQELLKKKQIQERVKLKKASSWGAGIRDSAPAERERPSAVSPVTRKRRKKQGGALWGDINFSDQFPANSTGNSTQTASVNPTTMTGLMARDYAEPKPKRGRHLKANPSATTLGNQTLPSNPKEIDREVDNTMVDHLIQSNKRLVEAASGMASLIKSKENPSDPKMSDYAPS</sequence>
<feature type="region of interest" description="Disordered" evidence="10">
    <location>
        <begin position="562"/>
        <end position="582"/>
    </location>
</feature>